<reference evidence="2 3" key="1">
    <citation type="submission" date="2020-07" db="EMBL/GenBank/DDBJ databases">
        <authorList>
            <person name="Feng X."/>
        </authorList>
    </citation>
    <scope>NUCLEOTIDE SEQUENCE [LARGE SCALE GENOMIC DNA]</scope>
    <source>
        <strain evidence="2 3">JCM23202</strain>
    </source>
</reference>
<accession>A0A7X1E7Z2</accession>
<evidence type="ECO:0000256" key="1">
    <source>
        <dbReference type="SAM" id="MobiDB-lite"/>
    </source>
</evidence>
<protein>
    <submittedName>
        <fullName evidence="2">Uncharacterized protein</fullName>
    </submittedName>
</protein>
<dbReference type="EMBL" id="JACHVC010000007">
    <property type="protein sequence ID" value="MBC2605779.1"/>
    <property type="molecule type" value="Genomic_DNA"/>
</dbReference>
<keyword evidence="3" id="KW-1185">Reference proteome</keyword>
<evidence type="ECO:0000313" key="3">
    <source>
        <dbReference type="Proteomes" id="UP000526501"/>
    </source>
</evidence>
<comment type="caution">
    <text evidence="2">The sequence shown here is derived from an EMBL/GenBank/DDBJ whole genome shotgun (WGS) entry which is preliminary data.</text>
</comment>
<dbReference type="AlphaFoldDB" id="A0A7X1E7Z2"/>
<gene>
    <name evidence="2" type="ORF">H5P27_06965</name>
</gene>
<dbReference type="RefSeq" id="WP_185659673.1">
    <property type="nucleotide sequence ID" value="NZ_CAWPOO010000007.1"/>
</dbReference>
<proteinExistence type="predicted"/>
<evidence type="ECO:0000313" key="2">
    <source>
        <dbReference type="EMBL" id="MBC2605779.1"/>
    </source>
</evidence>
<name>A0A7X1E7Z2_9BACT</name>
<dbReference type="Proteomes" id="UP000526501">
    <property type="component" value="Unassembled WGS sequence"/>
</dbReference>
<sequence length="94" mass="10141">MNIDPQNNANNIYAQNLGKTAQTGSAKQAAESGATPATESDMLQLNALDALRSEPEIRPDVVAKGKELLNDPNFPSQEMVNEMAKLIVPFADEQ</sequence>
<feature type="region of interest" description="Disordered" evidence="1">
    <location>
        <begin position="20"/>
        <end position="41"/>
    </location>
</feature>
<organism evidence="2 3">
    <name type="scientific">Pelagicoccus albus</name>
    <dbReference type="NCBI Taxonomy" id="415222"/>
    <lineage>
        <taxon>Bacteria</taxon>
        <taxon>Pseudomonadati</taxon>
        <taxon>Verrucomicrobiota</taxon>
        <taxon>Opitutia</taxon>
        <taxon>Puniceicoccales</taxon>
        <taxon>Pelagicoccaceae</taxon>
        <taxon>Pelagicoccus</taxon>
    </lineage>
</organism>